<dbReference type="AlphaFoldDB" id="A0A2A6LYI0"/>
<reference evidence="2 3" key="1">
    <citation type="submission" date="2017-09" db="EMBL/GenBank/DDBJ databases">
        <title>Comparative genomics of rhizobia isolated from Phaseolus vulgaris in China.</title>
        <authorList>
            <person name="Tong W."/>
        </authorList>
    </citation>
    <scope>NUCLEOTIDE SEQUENCE [LARGE SCALE GENOMIC DNA]</scope>
    <source>
        <strain evidence="2 3">PCH1</strain>
    </source>
</reference>
<protein>
    <submittedName>
        <fullName evidence="2">Uncharacterized protein</fullName>
    </submittedName>
</protein>
<keyword evidence="1" id="KW-0175">Coiled coil</keyword>
<evidence type="ECO:0000313" key="2">
    <source>
        <dbReference type="EMBL" id="PDT47286.1"/>
    </source>
</evidence>
<proteinExistence type="predicted"/>
<sequence length="91" mass="10735">MSNSLYEKIKVDATFKKACERAASKAEAATQRARDKLEREESKEIERYQKRMREINLKRRSLFDTVYSGVYNPLEEAAFSEAEKRLRKEGR</sequence>
<accession>A0A2A6LYI0</accession>
<dbReference type="EMBL" id="NWTC01000009">
    <property type="protein sequence ID" value="PDT47286.1"/>
    <property type="molecule type" value="Genomic_DNA"/>
</dbReference>
<name>A0A2A6LYI0_RHIFR</name>
<dbReference type="Proteomes" id="UP000220353">
    <property type="component" value="Unassembled WGS sequence"/>
</dbReference>
<organism evidence="2 3">
    <name type="scientific">Rhizobium fredii</name>
    <name type="common">Sinorhizobium fredii</name>
    <dbReference type="NCBI Taxonomy" id="380"/>
    <lineage>
        <taxon>Bacteria</taxon>
        <taxon>Pseudomonadati</taxon>
        <taxon>Pseudomonadota</taxon>
        <taxon>Alphaproteobacteria</taxon>
        <taxon>Hyphomicrobiales</taxon>
        <taxon>Rhizobiaceae</taxon>
        <taxon>Sinorhizobium/Ensifer group</taxon>
        <taxon>Sinorhizobium</taxon>
    </lineage>
</organism>
<comment type="caution">
    <text evidence="2">The sequence shown here is derived from an EMBL/GenBank/DDBJ whole genome shotgun (WGS) entry which is preliminary data.</text>
</comment>
<evidence type="ECO:0000256" key="1">
    <source>
        <dbReference type="SAM" id="Coils"/>
    </source>
</evidence>
<feature type="coiled-coil region" evidence="1">
    <location>
        <begin position="23"/>
        <end position="58"/>
    </location>
</feature>
<evidence type="ECO:0000313" key="3">
    <source>
        <dbReference type="Proteomes" id="UP000220353"/>
    </source>
</evidence>
<gene>
    <name evidence="2" type="ORF">CO661_13980</name>
</gene>